<evidence type="ECO:0000256" key="1">
    <source>
        <dbReference type="ARBA" id="ARBA00004651"/>
    </source>
</evidence>
<proteinExistence type="predicted"/>
<dbReference type="InterPro" id="IPR036259">
    <property type="entry name" value="MFS_trans_sf"/>
</dbReference>
<organism evidence="9 10">
    <name type="scientific">Campylobacter corcagiensis</name>
    <dbReference type="NCBI Taxonomy" id="1448857"/>
    <lineage>
        <taxon>Bacteria</taxon>
        <taxon>Pseudomonadati</taxon>
        <taxon>Campylobacterota</taxon>
        <taxon>Epsilonproteobacteria</taxon>
        <taxon>Campylobacterales</taxon>
        <taxon>Campylobacteraceae</taxon>
        <taxon>Campylobacter</taxon>
    </lineage>
</organism>
<keyword evidence="4 7" id="KW-0812">Transmembrane</keyword>
<reference evidence="9 10" key="1">
    <citation type="submission" date="2020-10" db="EMBL/GenBank/DDBJ databases">
        <title>Campylobacter and Helicobacter PacBio genomes.</title>
        <authorList>
            <person name="Lane C."/>
        </authorList>
    </citation>
    <scope>NUCLEOTIDE SEQUENCE [LARGE SCALE GENOMIC DNA]</scope>
    <source>
        <strain evidence="9 10">2016D-0077</strain>
    </source>
</reference>
<keyword evidence="3" id="KW-1003">Cell membrane</keyword>
<comment type="subcellular location">
    <subcellularLocation>
        <location evidence="1">Cell membrane</location>
        <topology evidence="1">Multi-pass membrane protein</topology>
    </subcellularLocation>
</comment>
<evidence type="ECO:0000313" key="9">
    <source>
        <dbReference type="EMBL" id="QOQ86747.1"/>
    </source>
</evidence>
<feature type="transmembrane region" description="Helical" evidence="7">
    <location>
        <begin position="316"/>
        <end position="337"/>
    </location>
</feature>
<keyword evidence="5 7" id="KW-1133">Transmembrane helix</keyword>
<dbReference type="Gene3D" id="1.20.1250.20">
    <property type="entry name" value="MFS general substrate transporter like domains"/>
    <property type="match status" value="1"/>
</dbReference>
<name>A0A7M1LDV0_9BACT</name>
<sequence length="420" mass="46424">MNKKLHNPFESLKFINFRIYFIGMNLSLIGSWMQAIAVPWLTLNITNNPFLVSLVAAFQFLPPLFLSVFAGALVDKFEIKKILILTQTLMMIVALMFSLMMFFNIENFYLILFLSFLNGVSSSLDAPARQSFVYELVEKDELISNAVALNSMSFNVARVIGPAIAGVVIAKFGLIWCFLGNAISFFAIIISLFFISIKKDRVKPKIDQKFLYSVINGLKYVKNSPVLRFCLLILLCSCLFLPHYSITVSAYAKYGLMGNEKTFGYLMSFLGVGAFLGALFIASYGKVSIKTLVFIPFIASLGLSLVGISGNFYLSGVFLALTGASFVITNASINSILQLNTKSEYRGRVMSIYALCFSGSVPFGALFSGWAVSAFTPKIGFIICAISAVVSTAIVILFFRCKDENCNKISNNLKTKDKNI</sequence>
<dbReference type="EMBL" id="CP063078">
    <property type="protein sequence ID" value="QOQ86747.1"/>
    <property type="molecule type" value="Genomic_DNA"/>
</dbReference>
<dbReference type="AlphaFoldDB" id="A0A7M1LDV0"/>
<protein>
    <submittedName>
        <fullName evidence="9">MFS transporter</fullName>
    </submittedName>
</protein>
<evidence type="ECO:0000256" key="6">
    <source>
        <dbReference type="ARBA" id="ARBA00023136"/>
    </source>
</evidence>
<dbReference type="RefSeq" id="WP_081755084.1">
    <property type="nucleotide sequence ID" value="NZ_CP053842.1"/>
</dbReference>
<feature type="transmembrane region" description="Helical" evidence="7">
    <location>
        <begin position="173"/>
        <end position="195"/>
    </location>
</feature>
<feature type="domain" description="Major facilitator superfamily (MFS) profile" evidence="8">
    <location>
        <begin position="11"/>
        <end position="403"/>
    </location>
</feature>
<evidence type="ECO:0000256" key="5">
    <source>
        <dbReference type="ARBA" id="ARBA00022989"/>
    </source>
</evidence>
<gene>
    <name evidence="9" type="ORF">IMC76_05860</name>
</gene>
<feature type="transmembrane region" description="Helical" evidence="7">
    <location>
        <begin position="349"/>
        <end position="373"/>
    </location>
</feature>
<dbReference type="OrthoDB" id="9775268at2"/>
<dbReference type="PANTHER" id="PTHR23513:SF11">
    <property type="entry name" value="STAPHYLOFERRIN A TRANSPORTER"/>
    <property type="match status" value="1"/>
</dbReference>
<evidence type="ECO:0000313" key="10">
    <source>
        <dbReference type="Proteomes" id="UP000594749"/>
    </source>
</evidence>
<keyword evidence="10" id="KW-1185">Reference proteome</keyword>
<dbReference type="PANTHER" id="PTHR23513">
    <property type="entry name" value="INTEGRAL MEMBRANE EFFLUX PROTEIN-RELATED"/>
    <property type="match status" value="1"/>
</dbReference>
<evidence type="ECO:0000256" key="4">
    <source>
        <dbReference type="ARBA" id="ARBA00022692"/>
    </source>
</evidence>
<evidence type="ECO:0000256" key="2">
    <source>
        <dbReference type="ARBA" id="ARBA00022448"/>
    </source>
</evidence>
<dbReference type="GO" id="GO:0022857">
    <property type="term" value="F:transmembrane transporter activity"/>
    <property type="evidence" value="ECO:0007669"/>
    <property type="project" value="InterPro"/>
</dbReference>
<keyword evidence="2" id="KW-0813">Transport</keyword>
<dbReference type="SUPFAM" id="SSF103473">
    <property type="entry name" value="MFS general substrate transporter"/>
    <property type="match status" value="1"/>
</dbReference>
<dbReference type="Proteomes" id="UP000594749">
    <property type="component" value="Chromosome"/>
</dbReference>
<feature type="transmembrane region" description="Helical" evidence="7">
    <location>
        <begin position="49"/>
        <end position="70"/>
    </location>
</feature>
<feature type="transmembrane region" description="Helical" evidence="7">
    <location>
        <begin position="20"/>
        <end position="43"/>
    </location>
</feature>
<dbReference type="CDD" id="cd06173">
    <property type="entry name" value="MFS_MefA_like"/>
    <property type="match status" value="1"/>
</dbReference>
<evidence type="ECO:0000259" key="8">
    <source>
        <dbReference type="PROSITE" id="PS50850"/>
    </source>
</evidence>
<dbReference type="InterPro" id="IPR010290">
    <property type="entry name" value="TM_effector"/>
</dbReference>
<dbReference type="GO" id="GO:0005886">
    <property type="term" value="C:plasma membrane"/>
    <property type="evidence" value="ECO:0007669"/>
    <property type="project" value="UniProtKB-SubCell"/>
</dbReference>
<feature type="transmembrane region" description="Helical" evidence="7">
    <location>
        <begin position="226"/>
        <end position="245"/>
    </location>
</feature>
<feature type="transmembrane region" description="Helical" evidence="7">
    <location>
        <begin position="379"/>
        <end position="399"/>
    </location>
</feature>
<keyword evidence="6 7" id="KW-0472">Membrane</keyword>
<evidence type="ECO:0000256" key="7">
    <source>
        <dbReference type="SAM" id="Phobius"/>
    </source>
</evidence>
<feature type="transmembrane region" description="Helical" evidence="7">
    <location>
        <begin position="291"/>
        <end position="310"/>
    </location>
</feature>
<dbReference type="PROSITE" id="PS50850">
    <property type="entry name" value="MFS"/>
    <property type="match status" value="1"/>
</dbReference>
<dbReference type="InterPro" id="IPR020846">
    <property type="entry name" value="MFS_dom"/>
</dbReference>
<accession>A0A7M1LDV0</accession>
<feature type="transmembrane region" description="Helical" evidence="7">
    <location>
        <begin position="265"/>
        <end position="284"/>
    </location>
</feature>
<evidence type="ECO:0000256" key="3">
    <source>
        <dbReference type="ARBA" id="ARBA00022475"/>
    </source>
</evidence>
<dbReference type="Pfam" id="PF05977">
    <property type="entry name" value="MFS_3"/>
    <property type="match status" value="1"/>
</dbReference>